<name>A0ABY6UHI4_BIOOC</name>
<organism evidence="1 2">
    <name type="scientific">Bionectria ochroleuca</name>
    <name type="common">Gliocladium roseum</name>
    <dbReference type="NCBI Taxonomy" id="29856"/>
    <lineage>
        <taxon>Eukaryota</taxon>
        <taxon>Fungi</taxon>
        <taxon>Dikarya</taxon>
        <taxon>Ascomycota</taxon>
        <taxon>Pezizomycotina</taxon>
        <taxon>Sordariomycetes</taxon>
        <taxon>Hypocreomycetidae</taxon>
        <taxon>Hypocreales</taxon>
        <taxon>Bionectriaceae</taxon>
        <taxon>Clonostachys</taxon>
    </lineage>
</organism>
<dbReference type="EMBL" id="CABFNS010000823">
    <property type="protein sequence ID" value="VUC30694.1"/>
    <property type="molecule type" value="Genomic_DNA"/>
</dbReference>
<dbReference type="Proteomes" id="UP000766486">
    <property type="component" value="Unassembled WGS sequence"/>
</dbReference>
<protein>
    <submittedName>
        <fullName evidence="1">Uncharacterized protein</fullName>
    </submittedName>
</protein>
<sequence length="237" mass="26460">MIMLLNCHITLTTPFPPLIVVAFRTAKSRFLQDLYLQQGPYPQQDLYPQRDLYLQQDLLDLGRHLRLVRPDILEVRDILDTLEAQQDLQHHQLPACHPPRQGPVLPAVPDHLDTLCVLCALYDLLDVPVLPVRPDLLDHLAGLQRHLLPARHLPQQDPAAHSGLDLLGVLVLPALPVRLCLLVPREVLLVLQVPGRHSRPEARELQTCLGVLDGLWGRGSSIYYNVSCASSSGGHGK</sequence>
<accession>A0ABY6UHI4</accession>
<proteinExistence type="predicted"/>
<gene>
    <name evidence="1" type="ORF">CLO192961_LOCUS291832</name>
</gene>
<evidence type="ECO:0000313" key="1">
    <source>
        <dbReference type="EMBL" id="VUC30694.1"/>
    </source>
</evidence>
<keyword evidence="2" id="KW-1185">Reference proteome</keyword>
<comment type="caution">
    <text evidence="1">The sequence shown here is derived from an EMBL/GenBank/DDBJ whole genome shotgun (WGS) entry which is preliminary data.</text>
</comment>
<evidence type="ECO:0000313" key="2">
    <source>
        <dbReference type="Proteomes" id="UP000766486"/>
    </source>
</evidence>
<reference evidence="1 2" key="1">
    <citation type="submission" date="2019-06" db="EMBL/GenBank/DDBJ databases">
        <authorList>
            <person name="Broberg M."/>
        </authorList>
    </citation>
    <scope>NUCLEOTIDE SEQUENCE [LARGE SCALE GENOMIC DNA]</scope>
</reference>